<evidence type="ECO:0000313" key="2">
    <source>
        <dbReference type="Proteomes" id="UP000287853"/>
    </source>
</evidence>
<evidence type="ECO:0000313" key="1">
    <source>
        <dbReference type="EMBL" id="RWX43914.1"/>
    </source>
</evidence>
<reference evidence="1 2" key="1">
    <citation type="submission" date="2017-01" db="EMBL/GenBank/DDBJ databases">
        <title>The cable genome- insights into the physiology and evolution of filamentous bacteria capable of sulfide oxidation via long distance electron transfer.</title>
        <authorList>
            <person name="Schreiber L."/>
            <person name="Bjerg J.T."/>
            <person name="Boggild A."/>
            <person name="Van De Vossenberg J."/>
            <person name="Meysman F."/>
            <person name="Nielsen L.P."/>
            <person name="Schramm A."/>
            <person name="Kjeldsen K.U."/>
        </authorList>
    </citation>
    <scope>NUCLEOTIDE SEQUENCE [LARGE SCALE GENOMIC DNA]</scope>
    <source>
        <strain evidence="1">MCF</strain>
    </source>
</reference>
<dbReference type="GO" id="GO:0016740">
    <property type="term" value="F:transferase activity"/>
    <property type="evidence" value="ECO:0007669"/>
    <property type="project" value="UniProtKB-KW"/>
</dbReference>
<dbReference type="EMBL" id="MTKO01000106">
    <property type="protein sequence ID" value="RWX43914.1"/>
    <property type="molecule type" value="Genomic_DNA"/>
</dbReference>
<dbReference type="InterPro" id="IPR027417">
    <property type="entry name" value="P-loop_NTPase"/>
</dbReference>
<dbReference type="AlphaFoldDB" id="A0A3S3R482"/>
<dbReference type="Proteomes" id="UP000287853">
    <property type="component" value="Unassembled WGS sequence"/>
</dbReference>
<name>A0A3S3R482_9BACT</name>
<dbReference type="Pfam" id="PF13469">
    <property type="entry name" value="Sulfotransfer_3"/>
    <property type="match status" value="1"/>
</dbReference>
<comment type="caution">
    <text evidence="1">The sequence shown here is derived from an EMBL/GenBank/DDBJ whole genome shotgun (WGS) entry which is preliminary data.</text>
</comment>
<dbReference type="Gene3D" id="3.40.50.300">
    <property type="entry name" value="P-loop containing nucleotide triphosphate hydrolases"/>
    <property type="match status" value="1"/>
</dbReference>
<proteinExistence type="predicted"/>
<sequence length="277" mass="32330">MGNVIAIGALGGSGTRAIAQVLIEAGVYMGDNLNYPNDNLIFTRLLKNPAFHKTASNEDINERLNVFKQYMERNHLNFHDAGILLKASTDNLNFKDNRKLWVTVIRKILTVPKQREVWGWKEPNTQIYIEELYNFFDNLKYIHVVRHGLDMAFSNNKQQLLTWGYKYDIHVQGNEKEDEVAYKQLEYWIKSTEESLKKGEKLGDNFLLINHSTFCKSPKEQIDRIIEFSGLAVEEEKLSELYKIPKQTKTIGRYQKHNLDIFDNHQIDFVKQLGFEV</sequence>
<protein>
    <submittedName>
        <fullName evidence="1">Sulfotransferase family protein</fullName>
    </submittedName>
</protein>
<dbReference type="SUPFAM" id="SSF52540">
    <property type="entry name" value="P-loop containing nucleoside triphosphate hydrolases"/>
    <property type="match status" value="1"/>
</dbReference>
<gene>
    <name evidence="1" type="ORF">H206_02325</name>
</gene>
<accession>A0A3S3R482</accession>
<keyword evidence="2" id="KW-1185">Reference proteome</keyword>
<keyword evidence="1" id="KW-0808">Transferase</keyword>
<organism evidence="1 2">
    <name type="scientific">Candidatus Electrothrix aarhusensis</name>
    <dbReference type="NCBI Taxonomy" id="1859131"/>
    <lineage>
        <taxon>Bacteria</taxon>
        <taxon>Pseudomonadati</taxon>
        <taxon>Thermodesulfobacteriota</taxon>
        <taxon>Desulfobulbia</taxon>
        <taxon>Desulfobulbales</taxon>
        <taxon>Desulfobulbaceae</taxon>
        <taxon>Candidatus Electrothrix</taxon>
    </lineage>
</organism>